<dbReference type="Gene3D" id="1.50.40.10">
    <property type="entry name" value="Mitochondrial carrier domain"/>
    <property type="match status" value="1"/>
</dbReference>
<dbReference type="Pfam" id="PF00153">
    <property type="entry name" value="Mito_carr"/>
    <property type="match status" value="3"/>
</dbReference>
<dbReference type="AlphaFoldDB" id="A0AAD5H7H4"/>
<evidence type="ECO:0000256" key="5">
    <source>
        <dbReference type="ARBA" id="ARBA00023136"/>
    </source>
</evidence>
<dbReference type="GO" id="GO:0055085">
    <property type="term" value="P:transmembrane transport"/>
    <property type="evidence" value="ECO:0007669"/>
    <property type="project" value="InterPro"/>
</dbReference>
<dbReference type="Proteomes" id="UP001205105">
    <property type="component" value="Unassembled WGS sequence"/>
</dbReference>
<evidence type="ECO:0000313" key="8">
    <source>
        <dbReference type="EMBL" id="KAI7843843.1"/>
    </source>
</evidence>
<dbReference type="InterPro" id="IPR023395">
    <property type="entry name" value="MCP_dom_sf"/>
</dbReference>
<feature type="repeat" description="Solcar" evidence="6">
    <location>
        <begin position="202"/>
        <end position="291"/>
    </location>
</feature>
<comment type="subcellular location">
    <subcellularLocation>
        <location evidence="1">Membrane</location>
        <topology evidence="1">Multi-pass membrane protein</topology>
    </subcellularLocation>
</comment>
<organism evidence="8 9">
    <name type="scientific">Chlorella ohadii</name>
    <dbReference type="NCBI Taxonomy" id="2649997"/>
    <lineage>
        <taxon>Eukaryota</taxon>
        <taxon>Viridiplantae</taxon>
        <taxon>Chlorophyta</taxon>
        <taxon>core chlorophytes</taxon>
        <taxon>Trebouxiophyceae</taxon>
        <taxon>Chlorellales</taxon>
        <taxon>Chlorellaceae</taxon>
        <taxon>Chlorella clade</taxon>
        <taxon>Chlorella</taxon>
    </lineage>
</organism>
<dbReference type="PANTHER" id="PTHR24089">
    <property type="entry name" value="SOLUTE CARRIER FAMILY 25"/>
    <property type="match status" value="1"/>
</dbReference>
<name>A0AAD5H7H4_9CHLO</name>
<accession>A0AAD5H7H4</accession>
<dbReference type="GO" id="GO:0016020">
    <property type="term" value="C:membrane"/>
    <property type="evidence" value="ECO:0007669"/>
    <property type="project" value="UniProtKB-SubCell"/>
</dbReference>
<comment type="caution">
    <text evidence="8">The sequence shown here is derived from an EMBL/GenBank/DDBJ whole genome shotgun (WGS) entry which is preliminary data.</text>
</comment>
<reference evidence="8" key="1">
    <citation type="submission" date="2020-11" db="EMBL/GenBank/DDBJ databases">
        <title>Chlorella ohadii genome sequencing and assembly.</title>
        <authorList>
            <person name="Murik O."/>
            <person name="Treves H."/>
            <person name="Kedem I."/>
            <person name="Shotland Y."/>
            <person name="Kaplan A."/>
        </authorList>
    </citation>
    <scope>NUCLEOTIDE SEQUENCE</scope>
    <source>
        <strain evidence="8">1</strain>
    </source>
</reference>
<evidence type="ECO:0000313" key="9">
    <source>
        <dbReference type="Proteomes" id="UP001205105"/>
    </source>
</evidence>
<feature type="repeat" description="Solcar" evidence="6">
    <location>
        <begin position="108"/>
        <end position="192"/>
    </location>
</feature>
<dbReference type="EMBL" id="JADXDR010000035">
    <property type="protein sequence ID" value="KAI7843843.1"/>
    <property type="molecule type" value="Genomic_DNA"/>
</dbReference>
<protein>
    <submittedName>
        <fullName evidence="8">Uncharacterized protein</fullName>
    </submittedName>
</protein>
<evidence type="ECO:0000256" key="6">
    <source>
        <dbReference type="PROSITE-ProRule" id="PRU00282"/>
    </source>
</evidence>
<gene>
    <name evidence="8" type="ORF">COHA_002396</name>
</gene>
<dbReference type="PROSITE" id="PS50920">
    <property type="entry name" value="SOLCAR"/>
    <property type="match status" value="2"/>
</dbReference>
<keyword evidence="4" id="KW-0677">Repeat</keyword>
<evidence type="ECO:0000256" key="2">
    <source>
        <dbReference type="ARBA" id="ARBA00022448"/>
    </source>
</evidence>
<evidence type="ECO:0000256" key="3">
    <source>
        <dbReference type="ARBA" id="ARBA00022692"/>
    </source>
</evidence>
<evidence type="ECO:0000256" key="1">
    <source>
        <dbReference type="ARBA" id="ARBA00004141"/>
    </source>
</evidence>
<sequence>MERVSTLLMTDAQRRFSLAAAAQHAWRDGLYRGHAATLVKIFPASAIQFAVFNTIKDHILAGKQRLAAAATAAHASSIASSSSSSSSSSGGASAAVAAPGAAAPAADLANHERLLAGAAAGAAAASVCYPLEALRTQMGVAGGLRGNLLQAAQSVVSAHGMGALYKGFRASLIGDVLGNALGFTAYEIGNRIYRDLNGGRAPPPAHRGLIGTCSAAVVLTLTLPLEVVRRRLQVQGLAGRPVLYRGTLDCIRQVLRSEGIKGFYAASLPSYLKVAPSIGCMYFLFEVFMAQSVKLPQLNLRLPQQAAPQAAVAAAASA</sequence>
<keyword evidence="9" id="KW-1185">Reference proteome</keyword>
<keyword evidence="5 6" id="KW-0472">Membrane</keyword>
<dbReference type="InterPro" id="IPR018108">
    <property type="entry name" value="MCP_transmembrane"/>
</dbReference>
<dbReference type="PRINTS" id="PR00926">
    <property type="entry name" value="MITOCARRIER"/>
</dbReference>
<proteinExistence type="inferred from homology"/>
<comment type="similarity">
    <text evidence="7">Belongs to the mitochondrial carrier (TC 2.A.29) family.</text>
</comment>
<keyword evidence="2 7" id="KW-0813">Transport</keyword>
<dbReference type="SUPFAM" id="SSF103506">
    <property type="entry name" value="Mitochondrial carrier"/>
    <property type="match status" value="1"/>
</dbReference>
<evidence type="ECO:0000256" key="4">
    <source>
        <dbReference type="ARBA" id="ARBA00022737"/>
    </source>
</evidence>
<keyword evidence="3 6" id="KW-0812">Transmembrane</keyword>
<dbReference type="InterPro" id="IPR002067">
    <property type="entry name" value="MCP"/>
</dbReference>
<evidence type="ECO:0000256" key="7">
    <source>
        <dbReference type="RuleBase" id="RU000488"/>
    </source>
</evidence>